<dbReference type="InterPro" id="IPR025506">
    <property type="entry name" value="Abi_alpha"/>
</dbReference>
<dbReference type="HOGENOM" id="CLU_071812_0_0_11"/>
<accession>C0ZPY9</accession>
<dbReference type="AlphaFoldDB" id="C0ZPY9"/>
<dbReference type="eggNOG" id="COG5470">
    <property type="taxonomic scope" value="Bacteria"/>
</dbReference>
<feature type="region of interest" description="Disordered" evidence="1">
    <location>
        <begin position="82"/>
        <end position="104"/>
    </location>
</feature>
<gene>
    <name evidence="2" type="ordered locus">RER_07590</name>
</gene>
<dbReference type="EMBL" id="AP008957">
    <property type="protein sequence ID" value="BAH31467.1"/>
    <property type="molecule type" value="Genomic_DNA"/>
</dbReference>
<evidence type="ECO:0000313" key="3">
    <source>
        <dbReference type="Proteomes" id="UP000002204"/>
    </source>
</evidence>
<proteinExistence type="predicted"/>
<dbReference type="Proteomes" id="UP000002204">
    <property type="component" value="Chromosome"/>
</dbReference>
<dbReference type="Gene3D" id="3.30.110.190">
    <property type="match status" value="1"/>
</dbReference>
<dbReference type="KEGG" id="rer:RER_07590"/>
<evidence type="ECO:0000256" key="1">
    <source>
        <dbReference type="SAM" id="MobiDB-lite"/>
    </source>
</evidence>
<evidence type="ECO:0008006" key="4">
    <source>
        <dbReference type="Google" id="ProtNLM"/>
    </source>
</evidence>
<reference evidence="3" key="1">
    <citation type="submission" date="2005-03" db="EMBL/GenBank/DDBJ databases">
        <title>Comparison of the complete genome sequences of Rhodococcus erythropolis PR4 and Rhodococcus opacus B4.</title>
        <authorList>
            <person name="Takarada H."/>
            <person name="Sekine M."/>
            <person name="Hosoyama A."/>
            <person name="Yamada R."/>
            <person name="Fujisawa T."/>
            <person name="Omata S."/>
            <person name="Shimizu A."/>
            <person name="Tsukatani N."/>
            <person name="Tanikawa S."/>
            <person name="Fujita N."/>
            <person name="Harayama S."/>
        </authorList>
    </citation>
    <scope>NUCLEOTIDE SEQUENCE [LARGE SCALE GENOMIC DNA]</scope>
    <source>
        <strain evidence="3">PR4 / NBRC 100887</strain>
    </source>
</reference>
<name>C0ZPY9_RHOE4</name>
<protein>
    <recommendedName>
        <fullName evidence="4">DUF4393 domain-containing protein</fullName>
    </recommendedName>
</protein>
<dbReference type="Pfam" id="PF14337">
    <property type="entry name" value="Abi_alpha"/>
    <property type="match status" value="1"/>
</dbReference>
<sequence>MSRSMSMSEHDHRLIVEAESYDWAADIAPVESVEKRLIRSLVGLTATTTLTSIKLTGWAFGTAKEATRQIVQAAAEAAAEAAESANVQSERRAENSNGDGSRTENLRAAMATRTNRKQSVEATLAALRARGDRLLDRSADVTDRDDLHPAYDRILDEIAPDEARILRLLATSGAQPSVDVRTARPFGVGSEMIDEGLSMIGELAGCRHLDRISAYLNNLHRLGLVAFSREPVEADRYQVVEVQPSVIEAVKRAGRSNKIVRRSILLTPFGDDFCHTCFSL</sequence>
<organism evidence="2 3">
    <name type="scientific">Rhodococcus erythropolis (strain PR4 / NBRC 100887)</name>
    <dbReference type="NCBI Taxonomy" id="234621"/>
    <lineage>
        <taxon>Bacteria</taxon>
        <taxon>Bacillati</taxon>
        <taxon>Actinomycetota</taxon>
        <taxon>Actinomycetes</taxon>
        <taxon>Mycobacteriales</taxon>
        <taxon>Nocardiaceae</taxon>
        <taxon>Rhodococcus</taxon>
        <taxon>Rhodococcus erythropolis group</taxon>
    </lineage>
</organism>
<reference evidence="2 3" key="2">
    <citation type="journal article" date="2006" name="Environ. Microbiol.">
        <title>Sequence analysis of three plasmids harboured in Rhodococcus erythropolis strain PR4.</title>
        <authorList>
            <person name="Sekine M."/>
            <person name="Tanikawa S."/>
            <person name="Omata S."/>
            <person name="Saito M."/>
            <person name="Fujisawa T."/>
            <person name="Tsukatani N."/>
            <person name="Tajima T."/>
            <person name="Sekigawa T."/>
            <person name="Kosugi H."/>
            <person name="Matsuo Y."/>
            <person name="Nishiko R."/>
            <person name="Imamura K."/>
            <person name="Ito M."/>
            <person name="Narita H."/>
            <person name="Tago S."/>
            <person name="Fujita N."/>
            <person name="Harayama S."/>
        </authorList>
    </citation>
    <scope>NUCLEOTIDE SEQUENCE [LARGE SCALE GENOMIC DNA]</scope>
    <source>
        <strain evidence="3">PR4 / NBRC 100887</strain>
    </source>
</reference>
<evidence type="ECO:0000313" key="2">
    <source>
        <dbReference type="EMBL" id="BAH31467.1"/>
    </source>
</evidence>